<feature type="domain" description="BRCT" evidence="2">
    <location>
        <begin position="47"/>
        <end position="139"/>
    </location>
</feature>
<dbReference type="Gene3D" id="3.40.50.10190">
    <property type="entry name" value="BRCT domain"/>
    <property type="match status" value="1"/>
</dbReference>
<dbReference type="OrthoDB" id="19045at2759"/>
<dbReference type="GO" id="GO:0003690">
    <property type="term" value="F:double-stranded DNA binding"/>
    <property type="evidence" value="ECO:0007669"/>
    <property type="project" value="TreeGrafter"/>
</dbReference>
<dbReference type="InterPro" id="IPR006549">
    <property type="entry name" value="HAD-SF_hydro_IIIA"/>
</dbReference>
<dbReference type="PANTHER" id="PTHR12083:SF9">
    <property type="entry name" value="BIFUNCTIONAL POLYNUCLEOTIDE PHOSPHATASE_KINASE"/>
    <property type="match status" value="1"/>
</dbReference>
<dbReference type="InterPro" id="IPR036420">
    <property type="entry name" value="BRCT_dom_sf"/>
</dbReference>
<keyword evidence="1" id="KW-0472">Membrane</keyword>
<dbReference type="RefSeq" id="XP_067814815.1">
    <property type="nucleotide sequence ID" value="XM_067964613.1"/>
</dbReference>
<dbReference type="PROSITE" id="PS50172">
    <property type="entry name" value="BRCT"/>
    <property type="match status" value="1"/>
</dbReference>
<organism evidence="3 4">
    <name type="scientific">Bremia lactucae</name>
    <name type="common">Lettuce downy mildew</name>
    <dbReference type="NCBI Taxonomy" id="4779"/>
    <lineage>
        <taxon>Eukaryota</taxon>
        <taxon>Sar</taxon>
        <taxon>Stramenopiles</taxon>
        <taxon>Oomycota</taxon>
        <taxon>Peronosporomycetes</taxon>
        <taxon>Peronosporales</taxon>
        <taxon>Peronosporaceae</taxon>
        <taxon>Bremia</taxon>
    </lineage>
</organism>
<dbReference type="GeneID" id="94350284"/>
<dbReference type="GO" id="GO:0046403">
    <property type="term" value="F:polynucleotide 3'-phosphatase activity"/>
    <property type="evidence" value="ECO:0007669"/>
    <property type="project" value="TreeGrafter"/>
</dbReference>
<dbReference type="InterPro" id="IPR006551">
    <property type="entry name" value="Polynucleotide_phosphatase"/>
</dbReference>
<dbReference type="InterPro" id="IPR027417">
    <property type="entry name" value="P-loop_NTPase"/>
</dbReference>
<dbReference type="InterPro" id="IPR036412">
    <property type="entry name" value="HAD-like_sf"/>
</dbReference>
<dbReference type="NCBIfam" id="TIGR01662">
    <property type="entry name" value="HAD-SF-IIIA"/>
    <property type="match status" value="1"/>
</dbReference>
<sequence>MPDNDVDDGSRSRFSDIDLKIKFLVLLVFVIVNHTHFAIKSWLAVMNANQLFAEDVVFFPFVEGNQETIALVKSHGGVVVDDSEASSKPITVVFLSTPTQDDTLNLLIARFAKAEILHTQWIYDSIKTNARLATNSYRLREFESSTFKRQKVTALSAAYFAVRDTKETTTAALPEPHLRPWKILKKSLYVLDARAEQHQGNAAANTYKIAGFDLDGTLIVTKSGAVHAKAIDDWKLFHATLVRDKLISLAKKGYTLCIFSNQNGIAKGHVTAAEVQRKIEAIIGRLKLPLLVFLGTADDMMRKPRIGAWHEMASLLSGKGEECIDKDTSFYCGDAAGRPKIPGRAKDFAATDYKFALNAEIPFFTPEHLFLGSKQRIHTQFDTWDLGFEPKLIKFNHSKEPVLDPIGAQAAKPGQEMIILVGSPASGKSFFASNYLSSYVAVSQDELRTKIKCKIKCLDAIEKKESVVIDDTNRDPRSRNLWIAIAKDKNLPVRCFVMDVNKPLSMHLNTFRALTKQKNVPLVAIHGFYKNYVVPTVKEDILQNDA</sequence>
<dbReference type="InterPro" id="IPR013954">
    <property type="entry name" value="PNK3P"/>
</dbReference>
<dbReference type="EMBL" id="SHOA02000002">
    <property type="protein sequence ID" value="TDH65316.1"/>
    <property type="molecule type" value="Genomic_DNA"/>
</dbReference>
<dbReference type="GO" id="GO:0006281">
    <property type="term" value="P:DNA repair"/>
    <property type="evidence" value="ECO:0007669"/>
    <property type="project" value="TreeGrafter"/>
</dbReference>
<keyword evidence="1" id="KW-1133">Transmembrane helix</keyword>
<comment type="caution">
    <text evidence="3">The sequence shown here is derived from an EMBL/GenBank/DDBJ whole genome shotgun (WGS) entry which is preliminary data.</text>
</comment>
<dbReference type="KEGG" id="blac:94350284"/>
<dbReference type="SUPFAM" id="SSF56784">
    <property type="entry name" value="HAD-like"/>
    <property type="match status" value="1"/>
</dbReference>
<dbReference type="GO" id="GO:0046404">
    <property type="term" value="F:ATP-dependent polydeoxyribonucleotide 5'-hydroxyl-kinase activity"/>
    <property type="evidence" value="ECO:0007669"/>
    <property type="project" value="TreeGrafter"/>
</dbReference>
<dbReference type="NCBIfam" id="TIGR01664">
    <property type="entry name" value="DNA-3'-Pase"/>
    <property type="match status" value="1"/>
</dbReference>
<accession>A0A976FEQ3</accession>
<dbReference type="Proteomes" id="UP000294530">
    <property type="component" value="Unassembled WGS sequence"/>
</dbReference>
<dbReference type="InterPro" id="IPR023214">
    <property type="entry name" value="HAD_sf"/>
</dbReference>
<dbReference type="PANTHER" id="PTHR12083">
    <property type="entry name" value="BIFUNCTIONAL POLYNUCLEOTIDE PHOSPHATASE/KINASE"/>
    <property type="match status" value="1"/>
</dbReference>
<protein>
    <recommendedName>
        <fullName evidence="2">BRCT domain-containing protein</fullName>
    </recommendedName>
</protein>
<feature type="transmembrane region" description="Helical" evidence="1">
    <location>
        <begin position="21"/>
        <end position="39"/>
    </location>
</feature>
<dbReference type="AlphaFoldDB" id="A0A976FEQ3"/>
<gene>
    <name evidence="3" type="ORF">CCR75_006543</name>
</gene>
<dbReference type="SUPFAM" id="SSF52540">
    <property type="entry name" value="P-loop containing nucleoside triphosphate hydrolases"/>
    <property type="match status" value="1"/>
</dbReference>
<dbReference type="Pfam" id="PF08645">
    <property type="entry name" value="PNK3P"/>
    <property type="match status" value="1"/>
</dbReference>
<evidence type="ECO:0000259" key="2">
    <source>
        <dbReference type="PROSITE" id="PS50172"/>
    </source>
</evidence>
<reference evidence="3 4" key="1">
    <citation type="journal article" date="2021" name="Genome Biol.">
        <title>AFLAP: assembly-free linkage analysis pipeline using k-mers from genome sequencing data.</title>
        <authorList>
            <person name="Fletcher K."/>
            <person name="Zhang L."/>
            <person name="Gil J."/>
            <person name="Han R."/>
            <person name="Cavanaugh K."/>
            <person name="Michelmore R."/>
        </authorList>
    </citation>
    <scope>NUCLEOTIDE SEQUENCE [LARGE SCALE GENOMIC DNA]</scope>
    <source>
        <strain evidence="3 4">SF5</strain>
    </source>
</reference>
<evidence type="ECO:0000313" key="3">
    <source>
        <dbReference type="EMBL" id="TDH65316.1"/>
    </source>
</evidence>
<dbReference type="SUPFAM" id="SSF52113">
    <property type="entry name" value="BRCT domain"/>
    <property type="match status" value="1"/>
</dbReference>
<dbReference type="InterPro" id="IPR001357">
    <property type="entry name" value="BRCT_dom"/>
</dbReference>
<evidence type="ECO:0000256" key="1">
    <source>
        <dbReference type="SAM" id="Phobius"/>
    </source>
</evidence>
<proteinExistence type="predicted"/>
<keyword evidence="1" id="KW-0812">Transmembrane</keyword>
<keyword evidence="4" id="KW-1185">Reference proteome</keyword>
<dbReference type="Gene3D" id="3.40.50.300">
    <property type="entry name" value="P-loop containing nucleotide triphosphate hydrolases"/>
    <property type="match status" value="1"/>
</dbReference>
<evidence type="ECO:0000313" key="4">
    <source>
        <dbReference type="Proteomes" id="UP000294530"/>
    </source>
</evidence>
<dbReference type="Gene3D" id="3.40.50.1000">
    <property type="entry name" value="HAD superfamily/HAD-like"/>
    <property type="match status" value="1"/>
</dbReference>
<name>A0A976FEQ3_BRELC</name>